<dbReference type="EMBL" id="BNCP01000009">
    <property type="protein sequence ID" value="GIL76656.1"/>
    <property type="molecule type" value="Genomic_DNA"/>
</dbReference>
<dbReference type="Pfam" id="PF00076">
    <property type="entry name" value="RRM_1"/>
    <property type="match status" value="1"/>
</dbReference>
<dbReference type="PANTHER" id="PTHR23204">
    <property type="entry name" value="CLEAVAGE AND POLYADENYLATION SPECIFIC FACTOR"/>
    <property type="match status" value="1"/>
</dbReference>
<dbReference type="GO" id="GO:0006397">
    <property type="term" value="P:mRNA processing"/>
    <property type="evidence" value="ECO:0007669"/>
    <property type="project" value="UniProtKB-KW"/>
</dbReference>
<evidence type="ECO:0000313" key="6">
    <source>
        <dbReference type="Proteomes" id="UP000747110"/>
    </source>
</evidence>
<evidence type="ECO:0000313" key="5">
    <source>
        <dbReference type="EMBL" id="GIL76656.1"/>
    </source>
</evidence>
<organism evidence="5 6">
    <name type="scientific">Volvox reticuliferus</name>
    <dbReference type="NCBI Taxonomy" id="1737510"/>
    <lineage>
        <taxon>Eukaryota</taxon>
        <taxon>Viridiplantae</taxon>
        <taxon>Chlorophyta</taxon>
        <taxon>core chlorophytes</taxon>
        <taxon>Chlorophyceae</taxon>
        <taxon>CS clade</taxon>
        <taxon>Chlamydomonadales</taxon>
        <taxon>Volvocaceae</taxon>
        <taxon>Volvox</taxon>
    </lineage>
</organism>
<dbReference type="SMART" id="SM00360">
    <property type="entry name" value="RRM"/>
    <property type="match status" value="1"/>
</dbReference>
<dbReference type="GO" id="GO:0005634">
    <property type="term" value="C:nucleus"/>
    <property type="evidence" value="ECO:0007669"/>
    <property type="project" value="UniProtKB-SubCell"/>
</dbReference>
<dbReference type="OrthoDB" id="537927at2759"/>
<comment type="similarity">
    <text evidence="1">Belongs to the RRM CPSF6/7 family.</text>
</comment>
<feature type="region of interest" description="Disordered" evidence="3">
    <location>
        <begin position="1"/>
        <end position="72"/>
    </location>
</feature>
<dbReference type="AlphaFoldDB" id="A0A8J4FIL5"/>
<feature type="domain" description="RRM" evidence="4">
    <location>
        <begin position="88"/>
        <end position="166"/>
    </location>
</feature>
<feature type="compositionally biased region" description="Low complexity" evidence="3">
    <location>
        <begin position="165"/>
        <end position="174"/>
    </location>
</feature>
<feature type="compositionally biased region" description="Low complexity" evidence="3">
    <location>
        <begin position="54"/>
        <end position="71"/>
    </location>
</feature>
<dbReference type="GO" id="GO:0003723">
    <property type="term" value="F:RNA binding"/>
    <property type="evidence" value="ECO:0007669"/>
    <property type="project" value="UniProtKB-UniRule"/>
</dbReference>
<dbReference type="InterPro" id="IPR034772">
    <property type="entry name" value="CPSF6/7"/>
</dbReference>
<name>A0A8J4FIL5_9CHLO</name>
<dbReference type="CDD" id="cd12372">
    <property type="entry name" value="RRM_CFIm68_CFIm59"/>
    <property type="match status" value="1"/>
</dbReference>
<keyword evidence="2" id="KW-0694">RNA-binding</keyword>
<evidence type="ECO:0000256" key="3">
    <source>
        <dbReference type="SAM" id="MobiDB-lite"/>
    </source>
</evidence>
<evidence type="ECO:0000256" key="1">
    <source>
        <dbReference type="ARBA" id="ARBA00006265"/>
    </source>
</evidence>
<dbReference type="Proteomes" id="UP000747110">
    <property type="component" value="Unassembled WGS sequence"/>
</dbReference>
<sequence>MEFDFEEGINAGAPQSDIAHNDHLIAQQQADPRGQGYPDGGTEPSVGPMGPFDQLQPHQQQQQQPDQQPQQVLGPSIQALREARDAGGQVYVANLTWWTTDLDVESVCSSFGAVNGLQFVEDRATGRSRGAVLVEFADPEAAARCKEQLSGKPINGRPCVVTFAGSSSGSGKAGPSHRPSGPTPAPPGSHFLAGPGVPVEGRAGSGRGGYGGRGPRGGRGGRGGGDRGDRGGVGGGVFGVPGQGPMPQEMPGQLGMPPLGPLGPHGPNNFLGAMAAAAAASNPLSLLPSLLAGGVGPMGVGPMGGVPGPMGGMPGGHHGMGGPVGPHGHPMGGPGGHFMPGMQGLVARA</sequence>
<comment type="caution">
    <text evidence="5">The sequence shown here is derived from an EMBL/GenBank/DDBJ whole genome shotgun (WGS) entry which is preliminary data.</text>
</comment>
<accession>A0A8J4FIL5</accession>
<feature type="compositionally biased region" description="Gly residues" evidence="3">
    <location>
        <begin position="203"/>
        <end position="223"/>
    </location>
</feature>
<dbReference type="PROSITE" id="PS50102">
    <property type="entry name" value="RRM"/>
    <property type="match status" value="1"/>
</dbReference>
<dbReference type="InterPro" id="IPR012677">
    <property type="entry name" value="Nucleotide-bd_a/b_plait_sf"/>
</dbReference>
<feature type="compositionally biased region" description="Gly residues" evidence="3">
    <location>
        <begin position="231"/>
        <end position="242"/>
    </location>
</feature>
<protein>
    <recommendedName>
        <fullName evidence="4">RRM domain-containing protein</fullName>
    </recommendedName>
</protein>
<evidence type="ECO:0000259" key="4">
    <source>
        <dbReference type="PROSITE" id="PS50102"/>
    </source>
</evidence>
<feature type="region of interest" description="Disordered" evidence="3">
    <location>
        <begin position="165"/>
        <end position="247"/>
    </location>
</feature>
<proteinExistence type="inferred from homology"/>
<dbReference type="InterPro" id="IPR000504">
    <property type="entry name" value="RRM_dom"/>
</dbReference>
<keyword evidence="6" id="KW-1185">Reference proteome</keyword>
<dbReference type="SUPFAM" id="SSF54928">
    <property type="entry name" value="RNA-binding domain, RBD"/>
    <property type="match status" value="1"/>
</dbReference>
<gene>
    <name evidence="5" type="ORF">Vretifemale_6216</name>
</gene>
<dbReference type="InterPro" id="IPR035979">
    <property type="entry name" value="RBD_domain_sf"/>
</dbReference>
<evidence type="ECO:0000256" key="2">
    <source>
        <dbReference type="PROSITE-ProRule" id="PRU00176"/>
    </source>
</evidence>
<dbReference type="Gene3D" id="3.30.70.330">
    <property type="match status" value="1"/>
</dbReference>
<reference evidence="5" key="1">
    <citation type="journal article" date="2021" name="Proc. Natl. Acad. Sci. U.S.A.">
        <title>Three genomes in the algal genus Volvox reveal the fate of a haploid sex-determining region after a transition to homothallism.</title>
        <authorList>
            <person name="Yamamoto K."/>
            <person name="Hamaji T."/>
            <person name="Kawai-Toyooka H."/>
            <person name="Matsuzaki R."/>
            <person name="Takahashi F."/>
            <person name="Nishimura Y."/>
            <person name="Kawachi M."/>
            <person name="Noguchi H."/>
            <person name="Minakuchi Y."/>
            <person name="Umen J.G."/>
            <person name="Toyoda A."/>
            <person name="Nozaki H."/>
        </authorList>
    </citation>
    <scope>NUCLEOTIDE SEQUENCE</scope>
    <source>
        <strain evidence="5">NIES-3786</strain>
    </source>
</reference>